<evidence type="ECO:0000256" key="1">
    <source>
        <dbReference type="SAM" id="MobiDB-lite"/>
    </source>
</evidence>
<dbReference type="Gene3D" id="1.10.30.50">
    <property type="match status" value="1"/>
</dbReference>
<dbReference type="SMART" id="SM00507">
    <property type="entry name" value="HNHc"/>
    <property type="match status" value="1"/>
</dbReference>
<sequence>MAELIVTLPATLAHAILDRLTRQASAVKDVRERARVVAGAGGAAGAGVEEECLARADQERLIGVDDEPSPAEVLASDERTTDQIRADLLADMLLTTTPGTDPHLPGDGAGGLGAIRAVVQVTVPVLTLLGQSDLPADLTGTSPIDGPTARKLAGNAPGLDRILTHPITGAVLTTDRYQPTADLKRFLRGRDHRCRFPGCRMPAIRSDIDHTRDFALGGTTDAGNLAHLCRGHHTLKHATPWRVKQLAAGILEWTSPAGHTYTDHPPGPALPGTTAASLTGTAASRPPGASEPRDTGRPSVTFTPDGDPPPF</sequence>
<evidence type="ECO:0000259" key="2">
    <source>
        <dbReference type="SMART" id="SM00507"/>
    </source>
</evidence>
<keyword evidence="3" id="KW-0255">Endonuclease</keyword>
<name>A0A5N0TIC6_9MICO</name>
<dbReference type="AlphaFoldDB" id="A0A5N0TIC6"/>
<reference evidence="4" key="1">
    <citation type="submission" date="2019-09" db="EMBL/GenBank/DDBJ databases">
        <title>Mumia zhuanghuii sp. nov. isolated from the intestinal contents of plateau pika (Ochotona curzoniae) in the Qinghai-Tibet plateau of China.</title>
        <authorList>
            <person name="Tian Z."/>
        </authorList>
    </citation>
    <scope>NUCLEOTIDE SEQUENCE [LARGE SCALE GENOMIC DNA]</scope>
    <source>
        <strain evidence="4">L-033</strain>
    </source>
</reference>
<keyword evidence="3" id="KW-0540">Nuclease</keyword>
<proteinExistence type="predicted"/>
<keyword evidence="3" id="KW-0378">Hydrolase</keyword>
<gene>
    <name evidence="3" type="ORF">F6B40_08925</name>
</gene>
<accession>A0A5N0TIC6</accession>
<organism evidence="3 4">
    <name type="scientific">Microbacterium caowuchunii</name>
    <dbReference type="NCBI Taxonomy" id="2614638"/>
    <lineage>
        <taxon>Bacteria</taxon>
        <taxon>Bacillati</taxon>
        <taxon>Actinomycetota</taxon>
        <taxon>Actinomycetes</taxon>
        <taxon>Micrococcales</taxon>
        <taxon>Microbacteriaceae</taxon>
        <taxon>Microbacterium</taxon>
    </lineage>
</organism>
<evidence type="ECO:0000313" key="3">
    <source>
        <dbReference type="EMBL" id="KAA9133857.1"/>
    </source>
</evidence>
<feature type="region of interest" description="Disordered" evidence="1">
    <location>
        <begin position="257"/>
        <end position="311"/>
    </location>
</feature>
<dbReference type="EMBL" id="VYUY01000009">
    <property type="protein sequence ID" value="KAA9133857.1"/>
    <property type="molecule type" value="Genomic_DNA"/>
</dbReference>
<keyword evidence="4" id="KW-1185">Reference proteome</keyword>
<dbReference type="Proteomes" id="UP000326838">
    <property type="component" value="Unassembled WGS sequence"/>
</dbReference>
<dbReference type="Pfam" id="PF02720">
    <property type="entry name" value="DUF222"/>
    <property type="match status" value="1"/>
</dbReference>
<evidence type="ECO:0000313" key="4">
    <source>
        <dbReference type="Proteomes" id="UP000326838"/>
    </source>
</evidence>
<dbReference type="CDD" id="cd00085">
    <property type="entry name" value="HNHc"/>
    <property type="match status" value="1"/>
</dbReference>
<protein>
    <submittedName>
        <fullName evidence="3">HNH endonuclease</fullName>
    </submittedName>
</protein>
<dbReference type="InterPro" id="IPR003870">
    <property type="entry name" value="DUF222"/>
</dbReference>
<comment type="caution">
    <text evidence="3">The sequence shown here is derived from an EMBL/GenBank/DDBJ whole genome shotgun (WGS) entry which is preliminary data.</text>
</comment>
<feature type="domain" description="HNH nuclease" evidence="2">
    <location>
        <begin position="182"/>
        <end position="234"/>
    </location>
</feature>
<dbReference type="GO" id="GO:0004519">
    <property type="term" value="F:endonuclease activity"/>
    <property type="evidence" value="ECO:0007669"/>
    <property type="project" value="UniProtKB-KW"/>
</dbReference>
<feature type="compositionally biased region" description="Low complexity" evidence="1">
    <location>
        <begin position="270"/>
        <end position="284"/>
    </location>
</feature>
<dbReference type="InterPro" id="IPR003615">
    <property type="entry name" value="HNH_nuc"/>
</dbReference>